<gene>
    <name evidence="2" type="ORF">ACFFQ6_19375</name>
</gene>
<evidence type="ECO:0000313" key="2">
    <source>
        <dbReference type="EMBL" id="MFB9781861.1"/>
    </source>
</evidence>
<dbReference type="EMBL" id="JBHMAS010000049">
    <property type="protein sequence ID" value="MFB9781861.1"/>
    <property type="molecule type" value="Genomic_DNA"/>
</dbReference>
<evidence type="ECO:0008006" key="4">
    <source>
        <dbReference type="Google" id="ProtNLM"/>
    </source>
</evidence>
<feature type="chain" id="PRO_5045690677" description="Carboxypeptidase regulatory-like domain-containing protein" evidence="1">
    <location>
        <begin position="23"/>
        <end position="174"/>
    </location>
</feature>
<evidence type="ECO:0000313" key="3">
    <source>
        <dbReference type="Proteomes" id="UP001589587"/>
    </source>
</evidence>
<comment type="caution">
    <text evidence="2">The sequence shown here is derived from an EMBL/GenBank/DDBJ whole genome shotgun (WGS) entry which is preliminary data.</text>
</comment>
<feature type="signal peptide" evidence="1">
    <location>
        <begin position="1"/>
        <end position="22"/>
    </location>
</feature>
<keyword evidence="1" id="KW-0732">Signal</keyword>
<dbReference type="GeneID" id="93800476"/>
<name>A0ABV5XIM6_9NOCA</name>
<dbReference type="Proteomes" id="UP001589587">
    <property type="component" value="Unassembled WGS sequence"/>
</dbReference>
<accession>A0ABV5XIM6</accession>
<evidence type="ECO:0000256" key="1">
    <source>
        <dbReference type="SAM" id="SignalP"/>
    </source>
</evidence>
<dbReference type="RefSeq" id="WP_133727071.1">
    <property type="nucleotide sequence ID" value="NZ_JBEUOO010000001.1"/>
</dbReference>
<organism evidence="2 3">
    <name type="scientific">Rhodococcus baikonurensis</name>
    <dbReference type="NCBI Taxonomy" id="172041"/>
    <lineage>
        <taxon>Bacteria</taxon>
        <taxon>Bacillati</taxon>
        <taxon>Actinomycetota</taxon>
        <taxon>Actinomycetes</taxon>
        <taxon>Mycobacteriales</taxon>
        <taxon>Nocardiaceae</taxon>
        <taxon>Rhodococcus</taxon>
        <taxon>Rhodococcus erythropolis group</taxon>
    </lineage>
</organism>
<reference evidence="2 3" key="1">
    <citation type="submission" date="2024-09" db="EMBL/GenBank/DDBJ databases">
        <authorList>
            <person name="Sun Q."/>
            <person name="Mori K."/>
        </authorList>
    </citation>
    <scope>NUCLEOTIDE SEQUENCE [LARGE SCALE GENOMIC DNA]</scope>
    <source>
        <strain evidence="2 3">JCM 11411</strain>
    </source>
</reference>
<protein>
    <recommendedName>
        <fullName evidence="4">Carboxypeptidase regulatory-like domain-containing protein</fullName>
    </recommendedName>
</protein>
<proteinExistence type="predicted"/>
<sequence>MKIKQIGLGAAALASVATLAFAGPASAAAANSVPTTNYQLCGNVYKGTWNSNSAPPSGSGSTGVAGVTITGNLYDPTSATPTVPVFTGTSTATDANGKYCVNANSSLSDVVVNNGGYVELTLNTATLPTTTPPTTVTSANPWSNAGTTHIGTSTFLAHKHLIWLSAYNFHFTVS</sequence>
<keyword evidence="3" id="KW-1185">Reference proteome</keyword>